<evidence type="ECO:0000313" key="8">
    <source>
        <dbReference type="Proteomes" id="UP000596660"/>
    </source>
</evidence>
<organism evidence="7 8">
    <name type="scientific">Chenopodium quinoa</name>
    <name type="common">Quinoa</name>
    <dbReference type="NCBI Taxonomy" id="63459"/>
    <lineage>
        <taxon>Eukaryota</taxon>
        <taxon>Viridiplantae</taxon>
        <taxon>Streptophyta</taxon>
        <taxon>Embryophyta</taxon>
        <taxon>Tracheophyta</taxon>
        <taxon>Spermatophyta</taxon>
        <taxon>Magnoliopsida</taxon>
        <taxon>eudicotyledons</taxon>
        <taxon>Gunneridae</taxon>
        <taxon>Pentapetalae</taxon>
        <taxon>Caryophyllales</taxon>
        <taxon>Chenopodiaceae</taxon>
        <taxon>Chenopodioideae</taxon>
        <taxon>Atripliceae</taxon>
        <taxon>Chenopodium</taxon>
    </lineage>
</organism>
<proteinExistence type="predicted"/>
<evidence type="ECO:0000259" key="6">
    <source>
        <dbReference type="PROSITE" id="PS50888"/>
    </source>
</evidence>
<dbReference type="Pfam" id="PF14215">
    <property type="entry name" value="bHLH-MYC_N"/>
    <property type="match status" value="1"/>
</dbReference>
<dbReference type="Proteomes" id="UP000596660">
    <property type="component" value="Unplaced"/>
</dbReference>
<dbReference type="InterPro" id="IPR025610">
    <property type="entry name" value="MYC/MYB_N"/>
</dbReference>
<evidence type="ECO:0000256" key="1">
    <source>
        <dbReference type="ARBA" id="ARBA00004123"/>
    </source>
</evidence>
<dbReference type="SMART" id="SM00353">
    <property type="entry name" value="HLH"/>
    <property type="match status" value="1"/>
</dbReference>
<dbReference type="Pfam" id="PF00010">
    <property type="entry name" value="HLH"/>
    <property type="match status" value="1"/>
</dbReference>
<accession>A0A803LWS1</accession>
<evidence type="ECO:0000256" key="4">
    <source>
        <dbReference type="ARBA" id="ARBA00023242"/>
    </source>
</evidence>
<reference evidence="7" key="1">
    <citation type="journal article" date="2017" name="Nature">
        <title>The genome of Chenopodium quinoa.</title>
        <authorList>
            <person name="Jarvis D.E."/>
            <person name="Ho Y.S."/>
            <person name="Lightfoot D.J."/>
            <person name="Schmoeckel S.M."/>
            <person name="Li B."/>
            <person name="Borm T.J.A."/>
            <person name="Ohyanagi H."/>
            <person name="Mineta K."/>
            <person name="Michell C.T."/>
            <person name="Saber N."/>
            <person name="Kharbatia N.M."/>
            <person name="Rupper R.R."/>
            <person name="Sharp A.R."/>
            <person name="Dally N."/>
            <person name="Boughton B.A."/>
            <person name="Woo Y.H."/>
            <person name="Gao G."/>
            <person name="Schijlen E.G.W.M."/>
            <person name="Guo X."/>
            <person name="Momin A.A."/>
            <person name="Negrao S."/>
            <person name="Al-Babili S."/>
            <person name="Gehring C."/>
            <person name="Roessner U."/>
            <person name="Jung C."/>
            <person name="Murphy K."/>
            <person name="Arold S.T."/>
            <person name="Gojobori T."/>
            <person name="van der Linden C.G."/>
            <person name="van Loo E.N."/>
            <person name="Jellen E.N."/>
            <person name="Maughan P.J."/>
            <person name="Tester M."/>
        </authorList>
    </citation>
    <scope>NUCLEOTIDE SEQUENCE [LARGE SCALE GENOMIC DNA]</scope>
    <source>
        <strain evidence="7">cv. PI 614886</strain>
    </source>
</reference>
<evidence type="ECO:0000256" key="5">
    <source>
        <dbReference type="RuleBase" id="RU369104"/>
    </source>
</evidence>
<keyword evidence="3 5" id="KW-0804">Transcription</keyword>
<dbReference type="SUPFAM" id="SSF47459">
    <property type="entry name" value="HLH, helix-loop-helix DNA-binding domain"/>
    <property type="match status" value="1"/>
</dbReference>
<dbReference type="GO" id="GO:0000976">
    <property type="term" value="F:transcription cis-regulatory region binding"/>
    <property type="evidence" value="ECO:0007669"/>
    <property type="project" value="TreeGrafter"/>
</dbReference>
<dbReference type="PANTHER" id="PTHR11514:SF40">
    <property type="entry name" value="TRANSCRIPTION FACTOR BHLH14"/>
    <property type="match status" value="1"/>
</dbReference>
<comment type="subcellular location">
    <subcellularLocation>
        <location evidence="1 5">Nucleus</location>
    </subcellularLocation>
</comment>
<keyword evidence="4 5" id="KW-0539">Nucleus</keyword>
<sequence>MSFKQRLQTIVESRQGLLYAMLWQTTPGVENMMTTPAASNISSRRVLACSDGYLRSCSIRSSLDEEIVMTSDAEWFYANSIGKHLIIEDNYNLVIGEAMTSGSYLWLINNSGCERAREALQHYVRTLVFVPVASGGVIEIGSMDEIKEDRSLIELAFSIFTRSHSKAVTPPVMHAHRTNHVEAERQRRNKLNQCFYTLRSVVPYVSKMDKASLLSDAVTYINELKSAVRNLEEKLQERPSVSTINSSFSPHLQDLLPHHPTTKGWPIEVEVEVKSIGKEVVIRARTMGLDHPEARVMNVLKDLRLEICYATISHVNEVVFQNIIAKMPLYPDELTSTQDSLTNAIRQRLQYS</sequence>
<feature type="domain" description="BHLH" evidence="6">
    <location>
        <begin position="175"/>
        <end position="224"/>
    </location>
</feature>
<dbReference type="InterPro" id="IPR045084">
    <property type="entry name" value="AIB/MYC-like"/>
</dbReference>
<evidence type="ECO:0000256" key="3">
    <source>
        <dbReference type="ARBA" id="ARBA00023163"/>
    </source>
</evidence>
<dbReference type="PROSITE" id="PS50888">
    <property type="entry name" value="BHLH"/>
    <property type="match status" value="1"/>
</dbReference>
<dbReference type="GO" id="GO:0046983">
    <property type="term" value="F:protein dimerization activity"/>
    <property type="evidence" value="ECO:0007669"/>
    <property type="project" value="InterPro"/>
</dbReference>
<evidence type="ECO:0000313" key="7">
    <source>
        <dbReference type="EnsemblPlants" id="AUR62019922-RA:cds"/>
    </source>
</evidence>
<dbReference type="PANTHER" id="PTHR11514">
    <property type="entry name" value="MYC"/>
    <property type="match status" value="1"/>
</dbReference>
<dbReference type="InterPro" id="IPR036638">
    <property type="entry name" value="HLH_DNA-bd_sf"/>
</dbReference>
<name>A0A803LWS1_CHEQI</name>
<reference evidence="7" key="2">
    <citation type="submission" date="2021-03" db="UniProtKB">
        <authorList>
            <consortium name="EnsemblPlants"/>
        </authorList>
    </citation>
    <scope>IDENTIFICATION</scope>
</reference>
<dbReference type="InterPro" id="IPR011598">
    <property type="entry name" value="bHLH_dom"/>
</dbReference>
<protein>
    <recommendedName>
        <fullName evidence="5">Transcription factor</fullName>
        <shortName evidence="5">bHLH transcription factor</shortName>
    </recommendedName>
    <alternativeName>
        <fullName evidence="5">Basic helix-loop-helix protein</fullName>
    </alternativeName>
</protein>
<dbReference type="Gramene" id="AUR62019922-RA">
    <property type="protein sequence ID" value="AUR62019922-RA:cds"/>
    <property type="gene ID" value="AUR62019922"/>
</dbReference>
<dbReference type="Gene3D" id="4.10.280.10">
    <property type="entry name" value="Helix-loop-helix DNA-binding domain"/>
    <property type="match status" value="1"/>
</dbReference>
<dbReference type="GO" id="GO:0005634">
    <property type="term" value="C:nucleus"/>
    <property type="evidence" value="ECO:0007669"/>
    <property type="project" value="UniProtKB-SubCell"/>
</dbReference>
<keyword evidence="2 5" id="KW-0805">Transcription regulation</keyword>
<evidence type="ECO:0000256" key="2">
    <source>
        <dbReference type="ARBA" id="ARBA00023015"/>
    </source>
</evidence>
<dbReference type="AlphaFoldDB" id="A0A803LWS1"/>
<dbReference type="GO" id="GO:0003700">
    <property type="term" value="F:DNA-binding transcription factor activity"/>
    <property type="evidence" value="ECO:0007669"/>
    <property type="project" value="InterPro"/>
</dbReference>
<keyword evidence="8" id="KW-1185">Reference proteome</keyword>
<dbReference type="EnsemblPlants" id="AUR62019922-RA">
    <property type="protein sequence ID" value="AUR62019922-RA:cds"/>
    <property type="gene ID" value="AUR62019922"/>
</dbReference>